<dbReference type="InterPro" id="IPR001461">
    <property type="entry name" value="Aspartic_peptidase_A1"/>
</dbReference>
<dbReference type="PANTHER" id="PTHR47966">
    <property type="entry name" value="BETA-SITE APP-CLEAVING ENZYME, ISOFORM A-RELATED"/>
    <property type="match status" value="1"/>
</dbReference>
<keyword evidence="4" id="KW-0064">Aspartyl protease</keyword>
<feature type="disulfide bond" evidence="3">
    <location>
        <begin position="107"/>
        <end position="112"/>
    </location>
</feature>
<evidence type="ECO:0000256" key="3">
    <source>
        <dbReference type="PIRSR" id="PIRSR601461-2"/>
    </source>
</evidence>
<dbReference type="PROSITE" id="PS51767">
    <property type="entry name" value="PEPTIDASE_A1"/>
    <property type="match status" value="1"/>
</dbReference>
<evidence type="ECO:0000256" key="2">
    <source>
        <dbReference type="PIRSR" id="PIRSR601461-1"/>
    </source>
</evidence>
<dbReference type="PRINTS" id="PR00792">
    <property type="entry name" value="PEPSIN"/>
</dbReference>
<dbReference type="AlphaFoldDB" id="B3MSE3"/>
<feature type="active site" evidence="2">
    <location>
        <position position="94"/>
    </location>
</feature>
<dbReference type="GO" id="GO:0004190">
    <property type="term" value="F:aspartic-type endopeptidase activity"/>
    <property type="evidence" value="ECO:0007669"/>
    <property type="project" value="UniProtKB-KW"/>
</dbReference>
<dbReference type="OrthoDB" id="771136at2759"/>
<organism evidence="7 8">
    <name type="scientific">Drosophila ananassae</name>
    <name type="common">Fruit fly</name>
    <dbReference type="NCBI Taxonomy" id="7217"/>
    <lineage>
        <taxon>Eukaryota</taxon>
        <taxon>Metazoa</taxon>
        <taxon>Ecdysozoa</taxon>
        <taxon>Arthropoda</taxon>
        <taxon>Hexapoda</taxon>
        <taxon>Insecta</taxon>
        <taxon>Pterygota</taxon>
        <taxon>Neoptera</taxon>
        <taxon>Endopterygota</taxon>
        <taxon>Diptera</taxon>
        <taxon>Brachycera</taxon>
        <taxon>Muscomorpha</taxon>
        <taxon>Ephydroidea</taxon>
        <taxon>Drosophilidae</taxon>
        <taxon>Drosophila</taxon>
        <taxon>Sophophora</taxon>
    </lineage>
</organism>
<dbReference type="PANTHER" id="PTHR47966:SF51">
    <property type="entry name" value="BETA-SITE APP-CLEAVING ENZYME, ISOFORM A-RELATED"/>
    <property type="match status" value="1"/>
</dbReference>
<dbReference type="OMA" id="DNITMNG"/>
<dbReference type="Gene3D" id="2.40.70.10">
    <property type="entry name" value="Acid Proteases"/>
    <property type="match status" value="2"/>
</dbReference>
<name>B3MSE3_DROAN</name>
<dbReference type="PhylomeDB" id="B3MSE3"/>
<evidence type="ECO:0000256" key="4">
    <source>
        <dbReference type="RuleBase" id="RU000454"/>
    </source>
</evidence>
<evidence type="ECO:0000256" key="5">
    <source>
        <dbReference type="SAM" id="SignalP"/>
    </source>
</evidence>
<dbReference type="InterPro" id="IPR001969">
    <property type="entry name" value="Aspartic_peptidase_AS"/>
</dbReference>
<gene>
    <name evidence="7" type="primary">Dana\GF20814</name>
    <name evidence="7" type="synonym">dana_GLEANR_4064</name>
    <name evidence="7" type="ORF">GF20814</name>
</gene>
<dbReference type="SUPFAM" id="SSF50630">
    <property type="entry name" value="Acid proteases"/>
    <property type="match status" value="1"/>
</dbReference>
<keyword evidence="4" id="KW-0645">Protease</keyword>
<dbReference type="GO" id="GO:0006508">
    <property type="term" value="P:proteolysis"/>
    <property type="evidence" value="ECO:0007669"/>
    <property type="project" value="UniProtKB-KW"/>
</dbReference>
<dbReference type="GO" id="GO:0005764">
    <property type="term" value="C:lysosome"/>
    <property type="evidence" value="ECO:0007669"/>
    <property type="project" value="TreeGrafter"/>
</dbReference>
<dbReference type="KEGG" id="dan:6503506"/>
<dbReference type="Proteomes" id="UP000007801">
    <property type="component" value="Unassembled WGS sequence"/>
</dbReference>
<dbReference type="EMBL" id="CH902622">
    <property type="protein sequence ID" value="EDV34698.1"/>
    <property type="molecule type" value="Genomic_DNA"/>
</dbReference>
<evidence type="ECO:0000259" key="6">
    <source>
        <dbReference type="PROSITE" id="PS51767"/>
    </source>
</evidence>
<feature type="active site" evidence="2">
    <location>
        <position position="278"/>
    </location>
</feature>
<dbReference type="FunCoup" id="B3MSE3">
    <property type="interactions" value="12"/>
</dbReference>
<proteinExistence type="inferred from homology"/>
<dbReference type="eggNOG" id="KOG1339">
    <property type="taxonomic scope" value="Eukaryota"/>
</dbReference>
<dbReference type="GeneID" id="6503506"/>
<accession>B3MSE3</accession>
<feature type="chain" id="PRO_5002790757" description="Peptidase A1 domain-containing protein" evidence="5">
    <location>
        <begin position="24"/>
        <end position="405"/>
    </location>
</feature>
<dbReference type="InterPro" id="IPR021109">
    <property type="entry name" value="Peptidase_aspartic_dom_sf"/>
</dbReference>
<feature type="disulfide bond" evidence="3">
    <location>
        <begin position="308"/>
        <end position="341"/>
    </location>
</feature>
<keyword evidence="8" id="KW-1185">Reference proteome</keyword>
<feature type="domain" description="Peptidase A1" evidence="6">
    <location>
        <begin position="76"/>
        <end position="377"/>
    </location>
</feature>
<evidence type="ECO:0000256" key="1">
    <source>
        <dbReference type="ARBA" id="ARBA00007447"/>
    </source>
</evidence>
<keyword evidence="3" id="KW-1015">Disulfide bond</keyword>
<keyword evidence="5" id="KW-0732">Signal</keyword>
<dbReference type="Gene3D" id="2.60.40.1960">
    <property type="match status" value="1"/>
</dbReference>
<reference evidence="7 8" key="1">
    <citation type="journal article" date="2007" name="Nature">
        <title>Evolution of genes and genomes on the Drosophila phylogeny.</title>
        <authorList>
            <consortium name="Drosophila 12 Genomes Consortium"/>
            <person name="Clark A.G."/>
            <person name="Eisen M.B."/>
            <person name="Smith D.R."/>
            <person name="Bergman C.M."/>
            <person name="Oliver B."/>
            <person name="Markow T.A."/>
            <person name="Kaufman T.C."/>
            <person name="Kellis M."/>
            <person name="Gelbart W."/>
            <person name="Iyer V.N."/>
            <person name="Pollard D.A."/>
            <person name="Sackton T.B."/>
            <person name="Larracuente A.M."/>
            <person name="Singh N.D."/>
            <person name="Abad J.P."/>
            <person name="Abt D.N."/>
            <person name="Adryan B."/>
            <person name="Aguade M."/>
            <person name="Akashi H."/>
            <person name="Anderson W.W."/>
            <person name="Aquadro C.F."/>
            <person name="Ardell D.H."/>
            <person name="Arguello R."/>
            <person name="Artieri C.G."/>
            <person name="Barbash D.A."/>
            <person name="Barker D."/>
            <person name="Barsanti P."/>
            <person name="Batterham P."/>
            <person name="Batzoglou S."/>
            <person name="Begun D."/>
            <person name="Bhutkar A."/>
            <person name="Blanco E."/>
            <person name="Bosak S.A."/>
            <person name="Bradley R.K."/>
            <person name="Brand A.D."/>
            <person name="Brent M.R."/>
            <person name="Brooks A.N."/>
            <person name="Brown R.H."/>
            <person name="Butlin R.K."/>
            <person name="Caggese C."/>
            <person name="Calvi B.R."/>
            <person name="Bernardo de Carvalho A."/>
            <person name="Caspi A."/>
            <person name="Castrezana S."/>
            <person name="Celniker S.E."/>
            <person name="Chang J.L."/>
            <person name="Chapple C."/>
            <person name="Chatterji S."/>
            <person name="Chinwalla A."/>
            <person name="Civetta A."/>
            <person name="Clifton S.W."/>
            <person name="Comeron J.M."/>
            <person name="Costello J.C."/>
            <person name="Coyne J.A."/>
            <person name="Daub J."/>
            <person name="David R.G."/>
            <person name="Delcher A.L."/>
            <person name="Delehaunty K."/>
            <person name="Do C.B."/>
            <person name="Ebling H."/>
            <person name="Edwards K."/>
            <person name="Eickbush T."/>
            <person name="Evans J.D."/>
            <person name="Filipski A."/>
            <person name="Findeiss S."/>
            <person name="Freyhult E."/>
            <person name="Fulton L."/>
            <person name="Fulton R."/>
            <person name="Garcia A.C."/>
            <person name="Gardiner A."/>
            <person name="Garfield D.A."/>
            <person name="Garvin B.E."/>
            <person name="Gibson G."/>
            <person name="Gilbert D."/>
            <person name="Gnerre S."/>
            <person name="Godfrey J."/>
            <person name="Good R."/>
            <person name="Gotea V."/>
            <person name="Gravely B."/>
            <person name="Greenberg A.J."/>
            <person name="Griffiths-Jones S."/>
            <person name="Gross S."/>
            <person name="Guigo R."/>
            <person name="Gustafson E.A."/>
            <person name="Haerty W."/>
            <person name="Hahn M.W."/>
            <person name="Halligan D.L."/>
            <person name="Halpern A.L."/>
            <person name="Halter G.M."/>
            <person name="Han M.V."/>
            <person name="Heger A."/>
            <person name="Hillier L."/>
            <person name="Hinrichs A.S."/>
            <person name="Holmes I."/>
            <person name="Hoskins R.A."/>
            <person name="Hubisz M.J."/>
            <person name="Hultmark D."/>
            <person name="Huntley M.A."/>
            <person name="Jaffe D.B."/>
            <person name="Jagadeeshan S."/>
            <person name="Jeck W.R."/>
            <person name="Johnson J."/>
            <person name="Jones C.D."/>
            <person name="Jordan W.C."/>
            <person name="Karpen G.H."/>
            <person name="Kataoka E."/>
            <person name="Keightley P.D."/>
            <person name="Kheradpour P."/>
            <person name="Kirkness E.F."/>
            <person name="Koerich L.B."/>
            <person name="Kristiansen K."/>
            <person name="Kudrna D."/>
            <person name="Kulathinal R.J."/>
            <person name="Kumar S."/>
            <person name="Kwok R."/>
            <person name="Lander E."/>
            <person name="Langley C.H."/>
            <person name="Lapoint R."/>
            <person name="Lazzaro B.P."/>
            <person name="Lee S.J."/>
            <person name="Levesque L."/>
            <person name="Li R."/>
            <person name="Lin C.F."/>
            <person name="Lin M.F."/>
            <person name="Lindblad-Toh K."/>
            <person name="Llopart A."/>
            <person name="Long M."/>
            <person name="Low L."/>
            <person name="Lozovsky E."/>
            <person name="Lu J."/>
            <person name="Luo M."/>
            <person name="Machado C.A."/>
            <person name="Makalowski W."/>
            <person name="Marzo M."/>
            <person name="Matsuda M."/>
            <person name="Matzkin L."/>
            <person name="McAllister B."/>
            <person name="McBride C.S."/>
            <person name="McKernan B."/>
            <person name="McKernan K."/>
            <person name="Mendez-Lago M."/>
            <person name="Minx P."/>
            <person name="Mollenhauer M.U."/>
            <person name="Montooth K."/>
            <person name="Mount S.M."/>
            <person name="Mu X."/>
            <person name="Myers E."/>
            <person name="Negre B."/>
            <person name="Newfeld S."/>
            <person name="Nielsen R."/>
            <person name="Noor M.A."/>
            <person name="O'Grady P."/>
            <person name="Pachter L."/>
            <person name="Papaceit M."/>
            <person name="Parisi M.J."/>
            <person name="Parisi M."/>
            <person name="Parts L."/>
            <person name="Pedersen J.S."/>
            <person name="Pesole G."/>
            <person name="Phillippy A.M."/>
            <person name="Ponting C.P."/>
            <person name="Pop M."/>
            <person name="Porcelli D."/>
            <person name="Powell J.R."/>
            <person name="Prohaska S."/>
            <person name="Pruitt K."/>
            <person name="Puig M."/>
            <person name="Quesneville H."/>
            <person name="Ram K.R."/>
            <person name="Rand D."/>
            <person name="Rasmussen M.D."/>
            <person name="Reed L.K."/>
            <person name="Reenan R."/>
            <person name="Reily A."/>
            <person name="Remington K.A."/>
            <person name="Rieger T.T."/>
            <person name="Ritchie M.G."/>
            <person name="Robin C."/>
            <person name="Rogers Y.H."/>
            <person name="Rohde C."/>
            <person name="Rozas J."/>
            <person name="Rubenfield M.J."/>
            <person name="Ruiz A."/>
            <person name="Russo S."/>
            <person name="Salzberg S.L."/>
            <person name="Sanchez-Gracia A."/>
            <person name="Saranga D.J."/>
            <person name="Sato H."/>
            <person name="Schaeffer S.W."/>
            <person name="Schatz M.C."/>
            <person name="Schlenke T."/>
            <person name="Schwartz R."/>
            <person name="Segarra C."/>
            <person name="Singh R.S."/>
            <person name="Sirot L."/>
            <person name="Sirota M."/>
            <person name="Sisneros N.B."/>
            <person name="Smith C.D."/>
            <person name="Smith T.F."/>
            <person name="Spieth J."/>
            <person name="Stage D.E."/>
            <person name="Stark A."/>
            <person name="Stephan W."/>
            <person name="Strausberg R.L."/>
            <person name="Strempel S."/>
            <person name="Sturgill D."/>
            <person name="Sutton G."/>
            <person name="Sutton G.G."/>
            <person name="Tao W."/>
            <person name="Teichmann S."/>
            <person name="Tobari Y.N."/>
            <person name="Tomimura Y."/>
            <person name="Tsolas J.M."/>
            <person name="Valente V.L."/>
            <person name="Venter E."/>
            <person name="Venter J.C."/>
            <person name="Vicario S."/>
            <person name="Vieira F.G."/>
            <person name="Vilella A.J."/>
            <person name="Villasante A."/>
            <person name="Walenz B."/>
            <person name="Wang J."/>
            <person name="Wasserman M."/>
            <person name="Watts T."/>
            <person name="Wilson D."/>
            <person name="Wilson R.K."/>
            <person name="Wing R.A."/>
            <person name="Wolfner M.F."/>
            <person name="Wong A."/>
            <person name="Wong G.K."/>
            <person name="Wu C.I."/>
            <person name="Wu G."/>
            <person name="Yamamoto D."/>
            <person name="Yang H.P."/>
            <person name="Yang S.P."/>
            <person name="Yorke J.A."/>
            <person name="Yoshida K."/>
            <person name="Zdobnov E."/>
            <person name="Zhang P."/>
            <person name="Zhang Y."/>
            <person name="Zimin A.V."/>
            <person name="Baldwin J."/>
            <person name="Abdouelleil A."/>
            <person name="Abdulkadir J."/>
            <person name="Abebe A."/>
            <person name="Abera B."/>
            <person name="Abreu J."/>
            <person name="Acer S.C."/>
            <person name="Aftuck L."/>
            <person name="Alexander A."/>
            <person name="An P."/>
            <person name="Anderson E."/>
            <person name="Anderson S."/>
            <person name="Arachi H."/>
            <person name="Azer M."/>
            <person name="Bachantsang P."/>
            <person name="Barry A."/>
            <person name="Bayul T."/>
            <person name="Berlin A."/>
            <person name="Bessette D."/>
            <person name="Bloom T."/>
            <person name="Blye J."/>
            <person name="Boguslavskiy L."/>
            <person name="Bonnet C."/>
            <person name="Boukhgalter B."/>
            <person name="Bourzgui I."/>
            <person name="Brown A."/>
            <person name="Cahill P."/>
            <person name="Channer S."/>
            <person name="Cheshatsang Y."/>
            <person name="Chuda L."/>
            <person name="Citroen M."/>
            <person name="Collymore A."/>
            <person name="Cooke P."/>
            <person name="Costello M."/>
            <person name="D'Aco K."/>
            <person name="Daza R."/>
            <person name="De Haan G."/>
            <person name="DeGray S."/>
            <person name="DeMaso C."/>
            <person name="Dhargay N."/>
            <person name="Dooley K."/>
            <person name="Dooley E."/>
            <person name="Doricent M."/>
            <person name="Dorje P."/>
            <person name="Dorjee K."/>
            <person name="Dupes A."/>
            <person name="Elong R."/>
            <person name="Falk J."/>
            <person name="Farina A."/>
            <person name="Faro S."/>
            <person name="Ferguson D."/>
            <person name="Fisher S."/>
            <person name="Foley C.D."/>
            <person name="Franke A."/>
            <person name="Friedrich D."/>
            <person name="Gadbois L."/>
            <person name="Gearin G."/>
            <person name="Gearin C.R."/>
            <person name="Giannoukos G."/>
            <person name="Goode T."/>
            <person name="Graham J."/>
            <person name="Grandbois E."/>
            <person name="Grewal S."/>
            <person name="Gyaltsen K."/>
            <person name="Hafez N."/>
            <person name="Hagos B."/>
            <person name="Hall J."/>
            <person name="Henson C."/>
            <person name="Hollinger A."/>
            <person name="Honan T."/>
            <person name="Huard M.D."/>
            <person name="Hughes L."/>
            <person name="Hurhula B."/>
            <person name="Husby M.E."/>
            <person name="Kamat A."/>
            <person name="Kanga B."/>
            <person name="Kashin S."/>
            <person name="Khazanovich D."/>
            <person name="Kisner P."/>
            <person name="Lance K."/>
            <person name="Lara M."/>
            <person name="Lee W."/>
            <person name="Lennon N."/>
            <person name="Letendre F."/>
            <person name="LeVine R."/>
            <person name="Lipovsky A."/>
            <person name="Liu X."/>
            <person name="Liu J."/>
            <person name="Liu S."/>
            <person name="Lokyitsang T."/>
            <person name="Lokyitsang Y."/>
            <person name="Lubonja R."/>
            <person name="Lui A."/>
            <person name="MacDonald P."/>
            <person name="Magnisalis V."/>
            <person name="Maru K."/>
            <person name="Matthews C."/>
            <person name="McCusker W."/>
            <person name="McDonough S."/>
            <person name="Mehta T."/>
            <person name="Meldrim J."/>
            <person name="Meneus L."/>
            <person name="Mihai O."/>
            <person name="Mihalev A."/>
            <person name="Mihova T."/>
            <person name="Mittelman R."/>
            <person name="Mlenga V."/>
            <person name="Montmayeur A."/>
            <person name="Mulrain L."/>
            <person name="Navidi A."/>
            <person name="Naylor J."/>
            <person name="Negash T."/>
            <person name="Nguyen T."/>
            <person name="Nguyen N."/>
            <person name="Nicol R."/>
            <person name="Norbu C."/>
            <person name="Norbu N."/>
            <person name="Novod N."/>
            <person name="O'Neill B."/>
            <person name="Osman S."/>
            <person name="Markiewicz E."/>
            <person name="Oyono O.L."/>
            <person name="Patti C."/>
            <person name="Phunkhang P."/>
            <person name="Pierre F."/>
            <person name="Priest M."/>
            <person name="Raghuraman S."/>
            <person name="Rege F."/>
            <person name="Reyes R."/>
            <person name="Rise C."/>
            <person name="Rogov P."/>
            <person name="Ross K."/>
            <person name="Ryan E."/>
            <person name="Settipalli S."/>
            <person name="Shea T."/>
            <person name="Sherpa N."/>
            <person name="Shi L."/>
            <person name="Shih D."/>
            <person name="Sparrow T."/>
            <person name="Spaulding J."/>
            <person name="Stalker J."/>
            <person name="Stange-Thomann N."/>
            <person name="Stavropoulos S."/>
            <person name="Stone C."/>
            <person name="Strader C."/>
            <person name="Tesfaye S."/>
            <person name="Thomson T."/>
            <person name="Thoulutsang Y."/>
            <person name="Thoulutsang D."/>
            <person name="Topham K."/>
            <person name="Topping I."/>
            <person name="Tsamla T."/>
            <person name="Vassiliev H."/>
            <person name="Vo A."/>
            <person name="Wangchuk T."/>
            <person name="Wangdi T."/>
            <person name="Weiand M."/>
            <person name="Wilkinson J."/>
            <person name="Wilson A."/>
            <person name="Yadav S."/>
            <person name="Young G."/>
            <person name="Yu Q."/>
            <person name="Zembek L."/>
            <person name="Zhong D."/>
            <person name="Zimmer A."/>
            <person name="Zwirko Z."/>
            <person name="Jaffe D.B."/>
            <person name="Alvarez P."/>
            <person name="Brockman W."/>
            <person name="Butler J."/>
            <person name="Chin C."/>
            <person name="Gnerre S."/>
            <person name="Grabherr M."/>
            <person name="Kleber M."/>
            <person name="Mauceli E."/>
            <person name="MacCallum I."/>
        </authorList>
    </citation>
    <scope>NUCLEOTIDE SEQUENCE [LARGE SCALE GENOMIC DNA]</scope>
    <source>
        <strain evidence="8">Tucson 14024-0371.13</strain>
    </source>
</reference>
<dbReference type="HOGENOM" id="CLU_013253_3_2_1"/>
<dbReference type="Pfam" id="PF00026">
    <property type="entry name" value="Asp"/>
    <property type="match status" value="1"/>
</dbReference>
<feature type="signal peptide" evidence="5">
    <location>
        <begin position="1"/>
        <end position="23"/>
    </location>
</feature>
<evidence type="ECO:0000313" key="8">
    <source>
        <dbReference type="Proteomes" id="UP000007801"/>
    </source>
</evidence>
<dbReference type="InterPro" id="IPR033121">
    <property type="entry name" value="PEPTIDASE_A1"/>
</dbReference>
<keyword evidence="4 7" id="KW-0378">Hydrolase</keyword>
<comment type="similarity">
    <text evidence="1 4">Belongs to the peptidase A1 family.</text>
</comment>
<dbReference type="PROSITE" id="PS00141">
    <property type="entry name" value="ASP_PROTEASE"/>
    <property type="match status" value="1"/>
</dbReference>
<dbReference type="MEROPS" id="A01.A63"/>
<sequence length="405" mass="44375">MAQLHILLGLLALLLSVVVSVNGSLCRIPIQRSPNFKRTRAAAKAEMFYIAKKYNLNVATNSTGVEQLSNYDNFQYYGSINIGTPGQNFQVQFDTGSSNLWIPSSQCTSSSCMVHTRYSSYQSSTYKSNGSIFNITYGTGSVSGFMSQDVVSVAGLVIRNQTFGEVTSESGSNFLNASFDGILGLAFPMLAVNLVTPFFQNLISQKVVQQPVFSFYLRNNGTTVTYGGELILGGSDPKLYRGKLTYVPVSYPAYWQFYTDSIQMGNTLISTGDAAIADTGTSLLVAPQAEYTQIAKIFNADSDGVFACGKISKWPTMYIKINGVSFQITPEYYIIQEGYYCALAIQPASQDFWILGDVFLGRYYTEFDVGNQRLGFAPVNAANTLGQSGVLGLLMVLAVYKMFFH</sequence>
<dbReference type="InParanoid" id="B3MSE3"/>
<dbReference type="STRING" id="7217.B3MSE3"/>
<protein>
    <recommendedName>
        <fullName evidence="6">Peptidase A1 domain-containing protein</fullName>
    </recommendedName>
</protein>
<dbReference type="SMR" id="B3MSE3"/>
<evidence type="ECO:0000313" key="7">
    <source>
        <dbReference type="EMBL" id="EDV34698.1"/>
    </source>
</evidence>
<dbReference type="FunFam" id="2.40.70.10:FF:000113">
    <property type="entry name" value="Lysosomal aspartic protease"/>
    <property type="match status" value="1"/>
</dbReference>